<dbReference type="InterPro" id="IPR021858">
    <property type="entry name" value="Fun_TF"/>
</dbReference>
<evidence type="ECO:0000256" key="1">
    <source>
        <dbReference type="ARBA" id="ARBA00022723"/>
    </source>
</evidence>
<keyword evidence="2" id="KW-0862">Zinc</keyword>
<dbReference type="PROSITE" id="PS00463">
    <property type="entry name" value="ZN2_CY6_FUNGAL_1"/>
    <property type="match status" value="1"/>
</dbReference>
<dbReference type="GO" id="GO:0003677">
    <property type="term" value="F:DNA binding"/>
    <property type="evidence" value="ECO:0007669"/>
    <property type="project" value="UniProtKB-KW"/>
</dbReference>
<keyword evidence="5" id="KW-0804">Transcription</keyword>
<evidence type="ECO:0000313" key="9">
    <source>
        <dbReference type="EMBL" id="KAF2670215.1"/>
    </source>
</evidence>
<reference evidence="9" key="1">
    <citation type="journal article" date="2020" name="Stud. Mycol.">
        <title>101 Dothideomycetes genomes: a test case for predicting lifestyles and emergence of pathogens.</title>
        <authorList>
            <person name="Haridas S."/>
            <person name="Albert R."/>
            <person name="Binder M."/>
            <person name="Bloem J."/>
            <person name="Labutti K."/>
            <person name="Salamov A."/>
            <person name="Andreopoulos B."/>
            <person name="Baker S."/>
            <person name="Barry K."/>
            <person name="Bills G."/>
            <person name="Bluhm B."/>
            <person name="Cannon C."/>
            <person name="Castanera R."/>
            <person name="Culley D."/>
            <person name="Daum C."/>
            <person name="Ezra D."/>
            <person name="Gonzalez J."/>
            <person name="Henrissat B."/>
            <person name="Kuo A."/>
            <person name="Liang C."/>
            <person name="Lipzen A."/>
            <person name="Lutzoni F."/>
            <person name="Magnuson J."/>
            <person name="Mondo S."/>
            <person name="Nolan M."/>
            <person name="Ohm R."/>
            <person name="Pangilinan J."/>
            <person name="Park H.-J."/>
            <person name="Ramirez L."/>
            <person name="Alfaro M."/>
            <person name="Sun H."/>
            <person name="Tritt A."/>
            <person name="Yoshinaga Y."/>
            <person name="Zwiers L.-H."/>
            <person name="Turgeon B."/>
            <person name="Goodwin S."/>
            <person name="Spatafora J."/>
            <person name="Crous P."/>
            <person name="Grigoriev I."/>
        </authorList>
    </citation>
    <scope>NUCLEOTIDE SEQUENCE</scope>
    <source>
        <strain evidence="9">CBS 115976</strain>
    </source>
</reference>
<dbReference type="SUPFAM" id="SSF57701">
    <property type="entry name" value="Zn2/Cys6 DNA-binding domain"/>
    <property type="match status" value="1"/>
</dbReference>
<dbReference type="Pfam" id="PF00172">
    <property type="entry name" value="Zn_clus"/>
    <property type="match status" value="1"/>
</dbReference>
<evidence type="ECO:0000259" key="8">
    <source>
        <dbReference type="PROSITE" id="PS50048"/>
    </source>
</evidence>
<evidence type="ECO:0000256" key="4">
    <source>
        <dbReference type="ARBA" id="ARBA00023125"/>
    </source>
</evidence>
<dbReference type="InterPro" id="IPR052360">
    <property type="entry name" value="Transcr_Regulatory_Proteins"/>
</dbReference>
<dbReference type="PROSITE" id="PS50048">
    <property type="entry name" value="ZN2_CY6_FUNGAL_2"/>
    <property type="match status" value="1"/>
</dbReference>
<feature type="domain" description="Zn(2)-C6 fungal-type" evidence="8">
    <location>
        <begin position="11"/>
        <end position="39"/>
    </location>
</feature>
<dbReference type="OrthoDB" id="2593732at2759"/>
<evidence type="ECO:0000256" key="6">
    <source>
        <dbReference type="ARBA" id="ARBA00023242"/>
    </source>
</evidence>
<evidence type="ECO:0000313" key="10">
    <source>
        <dbReference type="Proteomes" id="UP000799302"/>
    </source>
</evidence>
<dbReference type="CDD" id="cd00067">
    <property type="entry name" value="GAL4"/>
    <property type="match status" value="1"/>
</dbReference>
<feature type="region of interest" description="Disordered" evidence="7">
    <location>
        <begin position="43"/>
        <end position="66"/>
    </location>
</feature>
<dbReference type="EMBL" id="MU004234">
    <property type="protein sequence ID" value="KAF2670215.1"/>
    <property type="molecule type" value="Genomic_DNA"/>
</dbReference>
<evidence type="ECO:0000256" key="3">
    <source>
        <dbReference type="ARBA" id="ARBA00023015"/>
    </source>
</evidence>
<dbReference type="GO" id="GO:0008270">
    <property type="term" value="F:zinc ion binding"/>
    <property type="evidence" value="ECO:0007669"/>
    <property type="project" value="InterPro"/>
</dbReference>
<organism evidence="9 10">
    <name type="scientific">Microthyrium microscopicum</name>
    <dbReference type="NCBI Taxonomy" id="703497"/>
    <lineage>
        <taxon>Eukaryota</taxon>
        <taxon>Fungi</taxon>
        <taxon>Dikarya</taxon>
        <taxon>Ascomycota</taxon>
        <taxon>Pezizomycotina</taxon>
        <taxon>Dothideomycetes</taxon>
        <taxon>Dothideomycetes incertae sedis</taxon>
        <taxon>Microthyriales</taxon>
        <taxon>Microthyriaceae</taxon>
        <taxon>Microthyrium</taxon>
    </lineage>
</organism>
<keyword evidence="4" id="KW-0238">DNA-binding</keyword>
<keyword evidence="6" id="KW-0539">Nucleus</keyword>
<accession>A0A6A6UD73</accession>
<sequence>MPDRKRRVKTGCLSCRQRRVKCDERRPICQRCEIANISCEGYQPARRLPPKRPEKKQGGSNGNDIASRVHVDVDDERLDHPLFNFPNDSETSRIPHQRGREILGQMQYAHRTAKLLFREDQLYFWRDYLSGCAMGAEYVYDAITAIGLMHRAALMLSDGQLRSQGLDYKVAAYQVYANTLTRLHDVCIQAPEAQPEILIAVLLILTYFECFAGNHTAAFQHLRTAQSHLDEANLPGLLHSAALEACIGELGLVVQVVLPLPLIGFPLIKTLTAVDSVPAPCTFKGARNSSQDLAALIELLCSYKRINVGVWCFLSNTEETLDPYALAGFQASILYWRSQSGSTFDRCDENQHITKHTDLEDLSIPPKAKSFRSLEAALGAAVFHCYMGRSDCLISTAMGGNEQREKSAQLHAYHILCIAEGIQQELEKSLNDRSYLPCNAIKMGLIPLLFMASQFCYDASWVEFIIEKLGSLGQEGLYNGTHFARALQVLPLFQSQAKKLESKQSATAKPRTSPPSLRFNVVPMLFPGTEEDKAVAYYIRALKHNQVDRTQGRRNVVQVVGRVRWEKSTDGTSTTAAMDFFDPGHAINQGLNDRCMYLQIARNEPIALEWETLLGTDALGRYGYFVHLAAERDALIERVQSGVDDRQLIDKINGVPPSTSMAPT</sequence>
<gene>
    <name evidence="9" type="ORF">BT63DRAFT_454397</name>
</gene>
<evidence type="ECO:0000256" key="7">
    <source>
        <dbReference type="SAM" id="MobiDB-lite"/>
    </source>
</evidence>
<name>A0A6A6UD73_9PEZI</name>
<dbReference type="SMART" id="SM00066">
    <property type="entry name" value="GAL4"/>
    <property type="match status" value="1"/>
</dbReference>
<keyword evidence="10" id="KW-1185">Reference proteome</keyword>
<evidence type="ECO:0000256" key="5">
    <source>
        <dbReference type="ARBA" id="ARBA00023163"/>
    </source>
</evidence>
<dbReference type="Pfam" id="PF11951">
    <property type="entry name" value="Fungal_trans_2"/>
    <property type="match status" value="1"/>
</dbReference>
<dbReference type="GO" id="GO:0000981">
    <property type="term" value="F:DNA-binding transcription factor activity, RNA polymerase II-specific"/>
    <property type="evidence" value="ECO:0007669"/>
    <property type="project" value="InterPro"/>
</dbReference>
<keyword evidence="1" id="KW-0479">Metal-binding</keyword>
<dbReference type="AlphaFoldDB" id="A0A6A6UD73"/>
<dbReference type="Proteomes" id="UP000799302">
    <property type="component" value="Unassembled WGS sequence"/>
</dbReference>
<dbReference type="InterPro" id="IPR001138">
    <property type="entry name" value="Zn2Cys6_DnaBD"/>
</dbReference>
<dbReference type="InterPro" id="IPR036864">
    <property type="entry name" value="Zn2-C6_fun-type_DNA-bd_sf"/>
</dbReference>
<dbReference type="PANTHER" id="PTHR36206:SF12">
    <property type="entry name" value="ASPERCRYPTIN BIOSYNTHESIS CLUSTER-SPECIFIC TRANSCRIPTION REGULATOR ATNN-RELATED"/>
    <property type="match status" value="1"/>
</dbReference>
<dbReference type="PANTHER" id="PTHR36206">
    <property type="entry name" value="ASPERCRYPTIN BIOSYNTHESIS CLUSTER-SPECIFIC TRANSCRIPTION REGULATOR ATNN-RELATED"/>
    <property type="match status" value="1"/>
</dbReference>
<keyword evidence="3" id="KW-0805">Transcription regulation</keyword>
<dbReference type="Gene3D" id="4.10.240.10">
    <property type="entry name" value="Zn(2)-C6 fungal-type DNA-binding domain"/>
    <property type="match status" value="1"/>
</dbReference>
<protein>
    <recommendedName>
        <fullName evidence="8">Zn(2)-C6 fungal-type domain-containing protein</fullName>
    </recommendedName>
</protein>
<evidence type="ECO:0000256" key="2">
    <source>
        <dbReference type="ARBA" id="ARBA00022833"/>
    </source>
</evidence>
<proteinExistence type="predicted"/>